<dbReference type="PANTHER" id="PTHR11439">
    <property type="entry name" value="GAG-POL-RELATED RETROTRANSPOSON"/>
    <property type="match status" value="1"/>
</dbReference>
<dbReference type="InterPro" id="IPR043502">
    <property type="entry name" value="DNA/RNA_pol_sf"/>
</dbReference>
<evidence type="ECO:0000313" key="1">
    <source>
        <dbReference type="Proteomes" id="UP000228380"/>
    </source>
</evidence>
<dbReference type="AlphaFoldDB" id="A0A8B8ZP73"/>
<keyword evidence="1" id="KW-1185">Reference proteome</keyword>
<dbReference type="PANTHER" id="PTHR11439:SF498">
    <property type="entry name" value="DNAK FAMILY PROTEIN"/>
    <property type="match status" value="1"/>
</dbReference>
<dbReference type="SUPFAM" id="SSF56672">
    <property type="entry name" value="DNA/RNA polymerases"/>
    <property type="match status" value="1"/>
</dbReference>
<sequence>MEAELTTLEENGNWTITDLPSGKQPVGWFLNEEFKIKNLEQLKYVLGIEVAWCKRGISLSQRQYALEILEEVGYLGCKRADFSMETNLKLHNTDEDLLTDPTSHRRLIGKLLYLTTTRPDIFYFVGKLSQFMNKPAKAHINATYRVLRYIKQNQGQGLYFPVDSELHIKDFCDSDWGGCKDTRNSITRYYMLFGHSLVSWKSKKHSMVSRSSTEAEYRALASATYEVLWLKYLLADMKIDHSVPALLFCDNQSALHIAENLVFHERTKHTEIDCYVVREKLQVGVTKTIHISSDQQAADILTKSFGKLQFHNLLRKMNMIDIYSS</sequence>
<reference evidence="2" key="1">
    <citation type="submission" date="2025-08" db="UniProtKB">
        <authorList>
            <consortium name="RefSeq"/>
        </authorList>
    </citation>
    <scope>IDENTIFICATION</scope>
    <source>
        <tissue evidence="2">Young leaves</tissue>
    </source>
</reference>
<gene>
    <name evidence="2" type="primary">LOC120106253</name>
</gene>
<protein>
    <submittedName>
        <fullName evidence="2">Uncharacterized mitochondrial protein AtMg00810-like</fullName>
    </submittedName>
</protein>
<name>A0A8B8ZP73_PHODC</name>
<dbReference type="RefSeq" id="XP_038975142.1">
    <property type="nucleotide sequence ID" value="XM_039119214.1"/>
</dbReference>
<organism evidence="1 2">
    <name type="scientific">Phoenix dactylifera</name>
    <name type="common">Date palm</name>
    <dbReference type="NCBI Taxonomy" id="42345"/>
    <lineage>
        <taxon>Eukaryota</taxon>
        <taxon>Viridiplantae</taxon>
        <taxon>Streptophyta</taxon>
        <taxon>Embryophyta</taxon>
        <taxon>Tracheophyta</taxon>
        <taxon>Spermatophyta</taxon>
        <taxon>Magnoliopsida</taxon>
        <taxon>Liliopsida</taxon>
        <taxon>Arecaceae</taxon>
        <taxon>Coryphoideae</taxon>
        <taxon>Phoeniceae</taxon>
        <taxon>Phoenix</taxon>
    </lineage>
</organism>
<dbReference type="Proteomes" id="UP000228380">
    <property type="component" value="Unplaced"/>
</dbReference>
<dbReference type="GeneID" id="120106253"/>
<proteinExistence type="predicted"/>
<accession>A0A8B8ZP73</accession>
<dbReference type="CDD" id="cd09272">
    <property type="entry name" value="RNase_HI_RT_Ty1"/>
    <property type="match status" value="1"/>
</dbReference>
<dbReference type="OrthoDB" id="1919845at2759"/>
<evidence type="ECO:0000313" key="2">
    <source>
        <dbReference type="RefSeq" id="XP_038975142.1"/>
    </source>
</evidence>
<dbReference type="KEGG" id="pda:120106253"/>